<gene>
    <name evidence="2" type="ORF">HNQ39_000242</name>
</gene>
<sequence length="117" mass="12665">METAEIANGLVALCREGKFGEAMKAYYAEGIVSVEANEFTVTGLEACEAKGVEWQSEHEVHGIEVEGPFVGTGMFVVRFKLDVTVKASGKRLIADEVGIYTVEAGKIVREVFLFAGM</sequence>
<dbReference type="Proteomes" id="UP000520814">
    <property type="component" value="Unassembled WGS sequence"/>
</dbReference>
<reference evidence="2 3" key="1">
    <citation type="submission" date="2020-08" db="EMBL/GenBank/DDBJ databases">
        <title>Genomic Encyclopedia of Type Strains, Phase IV (KMG-IV): sequencing the most valuable type-strain genomes for metagenomic binning, comparative biology and taxonomic classification.</title>
        <authorList>
            <person name="Goeker M."/>
        </authorList>
    </citation>
    <scope>NUCLEOTIDE SEQUENCE [LARGE SCALE GENOMIC DNA]</scope>
    <source>
        <strain evidence="2 3">DSM 23562</strain>
    </source>
</reference>
<evidence type="ECO:0000259" key="1">
    <source>
        <dbReference type="Pfam" id="PF20409"/>
    </source>
</evidence>
<dbReference type="Pfam" id="PF20409">
    <property type="entry name" value="SnoaL_5"/>
    <property type="match status" value="1"/>
</dbReference>
<dbReference type="Gene3D" id="3.10.450.50">
    <property type="match status" value="1"/>
</dbReference>
<feature type="domain" description="SnoaL-like" evidence="1">
    <location>
        <begin position="1"/>
        <end position="114"/>
    </location>
</feature>
<dbReference type="SUPFAM" id="SSF54427">
    <property type="entry name" value="NTF2-like"/>
    <property type="match status" value="1"/>
</dbReference>
<evidence type="ECO:0000313" key="2">
    <source>
        <dbReference type="EMBL" id="MBB6048480.1"/>
    </source>
</evidence>
<protein>
    <recommendedName>
        <fullName evidence="1">SnoaL-like domain-containing protein</fullName>
    </recommendedName>
</protein>
<evidence type="ECO:0000313" key="3">
    <source>
        <dbReference type="Proteomes" id="UP000520814"/>
    </source>
</evidence>
<keyword evidence="3" id="KW-1185">Reference proteome</keyword>
<organism evidence="2 3">
    <name type="scientific">Armatimonas rosea</name>
    <dbReference type="NCBI Taxonomy" id="685828"/>
    <lineage>
        <taxon>Bacteria</taxon>
        <taxon>Bacillati</taxon>
        <taxon>Armatimonadota</taxon>
        <taxon>Armatimonadia</taxon>
        <taxon>Armatimonadales</taxon>
        <taxon>Armatimonadaceae</taxon>
        <taxon>Armatimonas</taxon>
    </lineage>
</organism>
<dbReference type="InterPro" id="IPR046860">
    <property type="entry name" value="SnoaL_5"/>
</dbReference>
<accession>A0A7W9W531</accession>
<proteinExistence type="predicted"/>
<comment type="caution">
    <text evidence="2">The sequence shown here is derived from an EMBL/GenBank/DDBJ whole genome shotgun (WGS) entry which is preliminary data.</text>
</comment>
<name>A0A7W9W531_ARMRO</name>
<dbReference type="EMBL" id="JACHGW010000001">
    <property type="protein sequence ID" value="MBB6048480.1"/>
    <property type="molecule type" value="Genomic_DNA"/>
</dbReference>
<dbReference type="RefSeq" id="WP_184192105.1">
    <property type="nucleotide sequence ID" value="NZ_JACHGW010000001.1"/>
</dbReference>
<dbReference type="AlphaFoldDB" id="A0A7W9W531"/>
<dbReference type="InterPro" id="IPR032710">
    <property type="entry name" value="NTF2-like_dom_sf"/>
</dbReference>